<accession>A0ACA9R533</accession>
<feature type="non-terminal residue" evidence="1">
    <location>
        <position position="131"/>
    </location>
</feature>
<dbReference type="EMBL" id="CAJVQC010043545">
    <property type="protein sequence ID" value="CAG8777759.1"/>
    <property type="molecule type" value="Genomic_DNA"/>
</dbReference>
<gene>
    <name evidence="1" type="ORF">RPERSI_LOCUS17146</name>
</gene>
<keyword evidence="2" id="KW-1185">Reference proteome</keyword>
<reference evidence="1" key="1">
    <citation type="submission" date="2021-06" db="EMBL/GenBank/DDBJ databases">
        <authorList>
            <person name="Kallberg Y."/>
            <person name="Tangrot J."/>
            <person name="Rosling A."/>
        </authorList>
    </citation>
    <scope>NUCLEOTIDE SEQUENCE</scope>
    <source>
        <strain evidence="1">MA461A</strain>
    </source>
</reference>
<comment type="caution">
    <text evidence="1">The sequence shown here is derived from an EMBL/GenBank/DDBJ whole genome shotgun (WGS) entry which is preliminary data.</text>
</comment>
<feature type="non-terminal residue" evidence="1">
    <location>
        <position position="1"/>
    </location>
</feature>
<sequence length="131" mass="14242">GPLYLDLGDFSFSPLEPDENGDLLTSSSISSIDDAKKTASSTSSPITSNSSIYDTPTIKLTSKNLSDLDGSSNDQSKQTSPFSKKGLSNINSQTDNIPNYLKPRKPHHLKPALKAYMESFNFEKDPIDIAL</sequence>
<evidence type="ECO:0000313" key="2">
    <source>
        <dbReference type="Proteomes" id="UP000789920"/>
    </source>
</evidence>
<evidence type="ECO:0000313" key="1">
    <source>
        <dbReference type="EMBL" id="CAG8777759.1"/>
    </source>
</evidence>
<organism evidence="1 2">
    <name type="scientific">Racocetra persica</name>
    <dbReference type="NCBI Taxonomy" id="160502"/>
    <lineage>
        <taxon>Eukaryota</taxon>
        <taxon>Fungi</taxon>
        <taxon>Fungi incertae sedis</taxon>
        <taxon>Mucoromycota</taxon>
        <taxon>Glomeromycotina</taxon>
        <taxon>Glomeromycetes</taxon>
        <taxon>Diversisporales</taxon>
        <taxon>Gigasporaceae</taxon>
        <taxon>Racocetra</taxon>
    </lineage>
</organism>
<proteinExistence type="predicted"/>
<protein>
    <submittedName>
        <fullName evidence="1">22061_t:CDS:1</fullName>
    </submittedName>
</protein>
<name>A0ACA9R533_9GLOM</name>
<dbReference type="Proteomes" id="UP000789920">
    <property type="component" value="Unassembled WGS sequence"/>
</dbReference>